<sequence length="237" mass="25899">MGFRLSGNVAIHLLYFYSADHQVRDLSPNYISLNNEEAVAVCNMDGAPGRSILRNTLAGDNAGEMSPGSSTESYPAFARIGLRENPGKNLNQAYLLTTYDKIHYVFGLRASNLTSARSSSSALLQPSIGECYGDQDGMMMPEVGKRENPKEPPTATSATSFTTAYSYLSVPTTALKMATTQRSKRQPITPRQRGRSPEAYPHRRHIVTYLQTAFKEPGGSLSPTHKPAIGPILIEQD</sequence>
<comment type="caution">
    <text evidence="2">The sequence shown here is derived from an EMBL/GenBank/DDBJ whole genome shotgun (WGS) entry which is preliminary data.</text>
</comment>
<evidence type="ECO:0000313" key="2">
    <source>
        <dbReference type="EMBL" id="KAJ4442960.1"/>
    </source>
</evidence>
<reference evidence="2 3" key="1">
    <citation type="journal article" date="2022" name="Allergy">
        <title>Genome assembly and annotation of Periplaneta americana reveal a comprehensive cockroach allergen profile.</title>
        <authorList>
            <person name="Wang L."/>
            <person name="Xiong Q."/>
            <person name="Saelim N."/>
            <person name="Wang L."/>
            <person name="Nong W."/>
            <person name="Wan A.T."/>
            <person name="Shi M."/>
            <person name="Liu X."/>
            <person name="Cao Q."/>
            <person name="Hui J.H.L."/>
            <person name="Sookrung N."/>
            <person name="Leung T.F."/>
            <person name="Tungtrongchitr A."/>
            <person name="Tsui S.K.W."/>
        </authorList>
    </citation>
    <scope>NUCLEOTIDE SEQUENCE [LARGE SCALE GENOMIC DNA]</scope>
    <source>
        <strain evidence="2">PWHHKU_190912</strain>
    </source>
</reference>
<dbReference type="EMBL" id="JAJSOF020000013">
    <property type="protein sequence ID" value="KAJ4442960.1"/>
    <property type="molecule type" value="Genomic_DNA"/>
</dbReference>
<feature type="region of interest" description="Disordered" evidence="1">
    <location>
        <begin position="178"/>
        <end position="200"/>
    </location>
</feature>
<accession>A0ABQ8T8W2</accession>
<evidence type="ECO:0000313" key="3">
    <source>
        <dbReference type="Proteomes" id="UP001148838"/>
    </source>
</evidence>
<gene>
    <name evidence="2" type="ORF">ANN_04562</name>
</gene>
<protein>
    <submittedName>
        <fullName evidence="2">Uncharacterized protein</fullName>
    </submittedName>
</protein>
<feature type="region of interest" description="Disordered" evidence="1">
    <location>
        <begin position="215"/>
        <end position="237"/>
    </location>
</feature>
<keyword evidence="3" id="KW-1185">Reference proteome</keyword>
<name>A0ABQ8T8W2_PERAM</name>
<evidence type="ECO:0000256" key="1">
    <source>
        <dbReference type="SAM" id="MobiDB-lite"/>
    </source>
</evidence>
<organism evidence="2 3">
    <name type="scientific">Periplaneta americana</name>
    <name type="common">American cockroach</name>
    <name type="synonym">Blatta americana</name>
    <dbReference type="NCBI Taxonomy" id="6978"/>
    <lineage>
        <taxon>Eukaryota</taxon>
        <taxon>Metazoa</taxon>
        <taxon>Ecdysozoa</taxon>
        <taxon>Arthropoda</taxon>
        <taxon>Hexapoda</taxon>
        <taxon>Insecta</taxon>
        <taxon>Pterygota</taxon>
        <taxon>Neoptera</taxon>
        <taxon>Polyneoptera</taxon>
        <taxon>Dictyoptera</taxon>
        <taxon>Blattodea</taxon>
        <taxon>Blattoidea</taxon>
        <taxon>Blattidae</taxon>
        <taxon>Blattinae</taxon>
        <taxon>Periplaneta</taxon>
    </lineage>
</organism>
<proteinExistence type="predicted"/>
<dbReference type="Proteomes" id="UP001148838">
    <property type="component" value="Unassembled WGS sequence"/>
</dbReference>